<organism evidence="1 2">
    <name type="scientific">Modestobacter italicus (strain DSM 44449 / CECT 9708 / BC 501)</name>
    <dbReference type="NCBI Taxonomy" id="2732864"/>
    <lineage>
        <taxon>Bacteria</taxon>
        <taxon>Bacillati</taxon>
        <taxon>Actinomycetota</taxon>
        <taxon>Actinomycetes</taxon>
        <taxon>Geodermatophilales</taxon>
        <taxon>Geodermatophilaceae</taxon>
        <taxon>Modestobacter</taxon>
    </lineage>
</organism>
<sequence>MDLHLDTPFSLDTWDGVADPAPADPDAPPTARVVLAKTYTGDQLTGSATGHALTTNGPRGASYVAQERITGTLAGRTGSFVLEHGASMGEGAPTAQWARVVAGSGTGELTGLQGTGVVAHQLLTLDVVLPD</sequence>
<evidence type="ECO:0008006" key="3">
    <source>
        <dbReference type="Google" id="ProtNLM"/>
    </source>
</evidence>
<reference evidence="1 2" key="1">
    <citation type="journal article" date="2012" name="J. Bacteriol.">
        <title>Genome Sequence of Radiation-Resistant Modestobacter marinus Strain BC501, a Representative Actinobacterium That Thrives on Calcareous Stone Surfaces.</title>
        <authorList>
            <person name="Normand P."/>
            <person name="Gury J."/>
            <person name="Pujic P."/>
            <person name="Chouaia B."/>
            <person name="Crotti E."/>
            <person name="Brusetti L."/>
            <person name="Daffonchio D."/>
            <person name="Vacherie B."/>
            <person name="Barbe V."/>
            <person name="Medigue C."/>
            <person name="Calteau A."/>
            <person name="Ghodhbane-Gtari F."/>
            <person name="Essoussi I."/>
            <person name="Nouioui I."/>
            <person name="Abbassi-Ghozzi I."/>
            <person name="Gtari M."/>
        </authorList>
    </citation>
    <scope>NUCLEOTIDE SEQUENCE [LARGE SCALE GENOMIC DNA]</scope>
    <source>
        <strain evidence="2">BC 501</strain>
    </source>
</reference>
<dbReference type="SUPFAM" id="SSF159238">
    <property type="entry name" value="SO1590-like"/>
    <property type="match status" value="1"/>
</dbReference>
<dbReference type="InterPro" id="IPR023159">
    <property type="entry name" value="SO1590-like_sf"/>
</dbReference>
<name>I4F567_MODI5</name>
<dbReference type="Proteomes" id="UP000006461">
    <property type="component" value="Chromosome"/>
</dbReference>
<accession>I4F567</accession>
<protein>
    <recommendedName>
        <fullName evidence="3">DUF3224 domain-containing protein</fullName>
    </recommendedName>
</protein>
<dbReference type="EMBL" id="FO203431">
    <property type="protein sequence ID" value="CCH90780.1"/>
    <property type="molecule type" value="Genomic_DNA"/>
</dbReference>
<evidence type="ECO:0000313" key="1">
    <source>
        <dbReference type="EMBL" id="CCH90780.1"/>
    </source>
</evidence>
<keyword evidence="2" id="KW-1185">Reference proteome</keyword>
<dbReference type="OMA" id="MSIDKQF"/>
<dbReference type="STRING" id="477641.MODMU_5406"/>
<dbReference type="InterPro" id="IPR021607">
    <property type="entry name" value="DUF3224"/>
</dbReference>
<dbReference type="Gene3D" id="2.40.350.10">
    <property type="entry name" value="SO1590-like"/>
    <property type="match status" value="1"/>
</dbReference>
<dbReference type="AlphaFoldDB" id="I4F567"/>
<proteinExistence type="predicted"/>
<dbReference type="eggNOG" id="ENOG5032WQC">
    <property type="taxonomic scope" value="Bacteria"/>
</dbReference>
<dbReference type="KEGG" id="mmar:MODMU_5406"/>
<dbReference type="HOGENOM" id="CLU_111671_1_0_11"/>
<evidence type="ECO:0000313" key="2">
    <source>
        <dbReference type="Proteomes" id="UP000006461"/>
    </source>
</evidence>
<gene>
    <name evidence="1" type="ordered locus">MODMU_5406</name>
</gene>
<dbReference type="Pfam" id="PF11528">
    <property type="entry name" value="DUF3224"/>
    <property type="match status" value="1"/>
</dbReference>
<dbReference type="PATRIC" id="fig|477641.3.peg.5084"/>